<reference evidence="2 3" key="1">
    <citation type="submission" date="2024-09" db="EMBL/GenBank/DDBJ databases">
        <title>Rethinking Asexuality: The Enigmatic Case of Functional Sexual Genes in Lepraria (Stereocaulaceae).</title>
        <authorList>
            <person name="Doellman M."/>
            <person name="Sun Y."/>
            <person name="Barcenas-Pena A."/>
            <person name="Lumbsch H.T."/>
            <person name="Grewe F."/>
        </authorList>
    </citation>
    <scope>NUCLEOTIDE SEQUENCE [LARGE SCALE GENOMIC DNA]</scope>
    <source>
        <strain evidence="2 3">Grewe 0041</strain>
    </source>
</reference>
<keyword evidence="3" id="KW-1185">Reference proteome</keyword>
<evidence type="ECO:0000313" key="3">
    <source>
        <dbReference type="Proteomes" id="UP001590951"/>
    </source>
</evidence>
<protein>
    <submittedName>
        <fullName evidence="2">Uncharacterized protein</fullName>
    </submittedName>
</protein>
<sequence length="273" mass="27671">MKSAALALAFAASVLAEDVAPSFADNPVPPKVTAPPSGPHPDAAQVAGPLTIHVTNSIGPGLYVSFGHNAGSPTAINNPQNGPLGTATQGVYPTNWAGRIAIGKDADPAVIGRGSLIEASFDPLSGVYTPFVDVSYGIPSPHPATPQPLIPTKPPPVQGYTIPITCSCAGQVVTGCNKPLFADGIQCANEGPGPICYNPLNNSGQKEGTAAAPFFEPCQGAAYTYPNDSGAGSYCESNLINCCVGSTCPGDPKQHGKRAEIGGHVKRVAVGAF</sequence>
<dbReference type="Proteomes" id="UP001590951">
    <property type="component" value="Unassembled WGS sequence"/>
</dbReference>
<evidence type="ECO:0000313" key="2">
    <source>
        <dbReference type="EMBL" id="KAL2051028.1"/>
    </source>
</evidence>
<name>A0ABR4AZF0_9LECA</name>
<comment type="caution">
    <text evidence="2">The sequence shown here is derived from an EMBL/GenBank/DDBJ whole genome shotgun (WGS) entry which is preliminary data.</text>
</comment>
<gene>
    <name evidence="2" type="ORF">ABVK25_008622</name>
</gene>
<keyword evidence="1" id="KW-0732">Signal</keyword>
<evidence type="ECO:0000256" key="1">
    <source>
        <dbReference type="SAM" id="SignalP"/>
    </source>
</evidence>
<organism evidence="2 3">
    <name type="scientific">Lepraria finkii</name>
    <dbReference type="NCBI Taxonomy" id="1340010"/>
    <lineage>
        <taxon>Eukaryota</taxon>
        <taxon>Fungi</taxon>
        <taxon>Dikarya</taxon>
        <taxon>Ascomycota</taxon>
        <taxon>Pezizomycotina</taxon>
        <taxon>Lecanoromycetes</taxon>
        <taxon>OSLEUM clade</taxon>
        <taxon>Lecanoromycetidae</taxon>
        <taxon>Lecanorales</taxon>
        <taxon>Lecanorineae</taxon>
        <taxon>Stereocaulaceae</taxon>
        <taxon>Lepraria</taxon>
    </lineage>
</organism>
<proteinExistence type="predicted"/>
<feature type="signal peptide" evidence="1">
    <location>
        <begin position="1"/>
        <end position="16"/>
    </location>
</feature>
<dbReference type="EMBL" id="JBHFEH010000039">
    <property type="protein sequence ID" value="KAL2051028.1"/>
    <property type="molecule type" value="Genomic_DNA"/>
</dbReference>
<accession>A0ABR4AZF0</accession>
<feature type="chain" id="PRO_5046933010" evidence="1">
    <location>
        <begin position="17"/>
        <end position="273"/>
    </location>
</feature>